<protein>
    <submittedName>
        <fullName evidence="1">Uncharacterized protein</fullName>
    </submittedName>
</protein>
<reference evidence="1" key="1">
    <citation type="journal article" date="2023" name="Insect Mol. Biol.">
        <title>Genome sequencing provides insights into the evolution of gene families encoding plant cell wall-degrading enzymes in longhorned beetles.</title>
        <authorList>
            <person name="Shin N.R."/>
            <person name="Okamura Y."/>
            <person name="Kirsch R."/>
            <person name="Pauchet Y."/>
        </authorList>
    </citation>
    <scope>NUCLEOTIDE SEQUENCE</scope>
    <source>
        <strain evidence="1">MMC_N1</strain>
    </source>
</reference>
<comment type="caution">
    <text evidence="1">The sequence shown here is derived from an EMBL/GenBank/DDBJ whole genome shotgun (WGS) entry which is preliminary data.</text>
</comment>
<dbReference type="Proteomes" id="UP001162164">
    <property type="component" value="Unassembled WGS sequence"/>
</dbReference>
<organism evidence="1 2">
    <name type="scientific">Molorchus minor</name>
    <dbReference type="NCBI Taxonomy" id="1323400"/>
    <lineage>
        <taxon>Eukaryota</taxon>
        <taxon>Metazoa</taxon>
        <taxon>Ecdysozoa</taxon>
        <taxon>Arthropoda</taxon>
        <taxon>Hexapoda</taxon>
        <taxon>Insecta</taxon>
        <taxon>Pterygota</taxon>
        <taxon>Neoptera</taxon>
        <taxon>Endopterygota</taxon>
        <taxon>Coleoptera</taxon>
        <taxon>Polyphaga</taxon>
        <taxon>Cucujiformia</taxon>
        <taxon>Chrysomeloidea</taxon>
        <taxon>Cerambycidae</taxon>
        <taxon>Lamiinae</taxon>
        <taxon>Monochamini</taxon>
        <taxon>Molorchus</taxon>
    </lineage>
</organism>
<keyword evidence="2" id="KW-1185">Reference proteome</keyword>
<sequence>MSFRLEQNSILFNKHIMTAVIHEGDVCDTSRSIRKLKNVSLEASSNDYLLIKALFIIITRSKYVQGVYVDPRGACSTKVTDSPGSIWLFGTQHFQLYLHLCVVLKFTSELIYRYTKTSWTHRWQ</sequence>
<name>A0ABQ9ITS6_9CUCU</name>
<evidence type="ECO:0000313" key="2">
    <source>
        <dbReference type="Proteomes" id="UP001162164"/>
    </source>
</evidence>
<gene>
    <name evidence="1" type="ORF">NQ317_012666</name>
</gene>
<evidence type="ECO:0000313" key="1">
    <source>
        <dbReference type="EMBL" id="KAJ8965528.1"/>
    </source>
</evidence>
<proteinExistence type="predicted"/>
<accession>A0ABQ9ITS6</accession>
<dbReference type="EMBL" id="JAPWTJ010002593">
    <property type="protein sequence ID" value="KAJ8965528.1"/>
    <property type="molecule type" value="Genomic_DNA"/>
</dbReference>